<dbReference type="EMBL" id="WIVV01000008">
    <property type="protein sequence ID" value="MQU41569.1"/>
    <property type="molecule type" value="Genomic_DNA"/>
</dbReference>
<dbReference type="CDD" id="cd02236">
    <property type="entry name" value="cupin_CV2614-like"/>
    <property type="match status" value="1"/>
</dbReference>
<accession>A0A6A7ZCN8</accession>
<dbReference type="Pfam" id="PF07883">
    <property type="entry name" value="Cupin_2"/>
    <property type="match status" value="1"/>
</dbReference>
<organism evidence="3 6">
    <name type="scientific">Pseudomonas helleri</name>
    <dbReference type="NCBI Taxonomy" id="1608996"/>
    <lineage>
        <taxon>Bacteria</taxon>
        <taxon>Pseudomonadati</taxon>
        <taxon>Pseudomonadota</taxon>
        <taxon>Gammaproteobacteria</taxon>
        <taxon>Pseudomonadales</taxon>
        <taxon>Pseudomonadaceae</taxon>
        <taxon>Pseudomonas</taxon>
    </lineage>
</organism>
<evidence type="ECO:0000313" key="5">
    <source>
        <dbReference type="EMBL" id="MQU41569.1"/>
    </source>
</evidence>
<evidence type="ECO:0000259" key="2">
    <source>
        <dbReference type="Pfam" id="PF07883"/>
    </source>
</evidence>
<comment type="caution">
    <text evidence="3">The sequence shown here is derived from an EMBL/GenBank/DDBJ whole genome shotgun (WGS) entry which is preliminary data.</text>
</comment>
<dbReference type="Proteomes" id="UP000447574">
    <property type="component" value="Unassembled WGS sequence"/>
</dbReference>
<dbReference type="PANTHER" id="PTHR38599">
    <property type="entry name" value="CUPIN DOMAIN PROTEIN (AFU_ORTHOLOGUE AFUA_3G13620)"/>
    <property type="match status" value="1"/>
</dbReference>
<evidence type="ECO:0000313" key="7">
    <source>
        <dbReference type="Proteomes" id="UP000466863"/>
    </source>
</evidence>
<name>A0A6A7ZCN8_9PSED</name>
<dbReference type="Proteomes" id="UP000466863">
    <property type="component" value="Unassembled WGS sequence"/>
</dbReference>
<dbReference type="PROSITE" id="PS51257">
    <property type="entry name" value="PROKAR_LIPOPROTEIN"/>
    <property type="match status" value="1"/>
</dbReference>
<feature type="signal peptide" evidence="1">
    <location>
        <begin position="1"/>
        <end position="21"/>
    </location>
</feature>
<dbReference type="PANTHER" id="PTHR38599:SF1">
    <property type="entry name" value="CUPIN DOMAIN PROTEIN (AFU_ORTHOLOGUE AFUA_3G13620)"/>
    <property type="match status" value="1"/>
</dbReference>
<keyword evidence="1" id="KW-0732">Signal</keyword>
<keyword evidence="8" id="KW-1185">Reference proteome</keyword>
<feature type="chain" id="PRO_5044630212" evidence="1">
    <location>
        <begin position="22"/>
        <end position="142"/>
    </location>
</feature>
<sequence>MMQKVLIAALACLSLTGCVNTPVVSDPPAPTAIERHVLTQSSSSWDGAPYKAYPEGGPELSVLKISLPANSALPWHSHPIPNAAYVLKGEITIELEGGRSQVFKQGEVFPEVVDTRHRGKTGPQPTELLIFYAGSEGIPLQH</sequence>
<reference evidence="6 7" key="1">
    <citation type="submission" date="2019-10" db="EMBL/GenBank/DDBJ databases">
        <title>Evaluation of single-gene subtyping targets for Pseudomonas.</title>
        <authorList>
            <person name="Reichler S.J."/>
            <person name="Orsi R.H."/>
            <person name="Wiedmann M."/>
            <person name="Martin N.H."/>
            <person name="Murphy S.I."/>
        </authorList>
    </citation>
    <scope>NUCLEOTIDE SEQUENCE [LARGE SCALE GENOMIC DNA]</scope>
    <source>
        <strain evidence="5 7">FSL R10-1876</strain>
        <strain evidence="4 8">FSL R10-2107</strain>
        <strain evidence="3 6">FSL R10-2932</strain>
    </source>
</reference>
<dbReference type="AlphaFoldDB" id="A0A6A7ZCN8"/>
<dbReference type="EMBL" id="WIWF01000018">
    <property type="protein sequence ID" value="MQT74028.1"/>
    <property type="molecule type" value="Genomic_DNA"/>
</dbReference>
<evidence type="ECO:0000313" key="4">
    <source>
        <dbReference type="EMBL" id="MQU31466.1"/>
    </source>
</evidence>
<evidence type="ECO:0000256" key="1">
    <source>
        <dbReference type="SAM" id="SignalP"/>
    </source>
</evidence>
<dbReference type="InterPro" id="IPR014710">
    <property type="entry name" value="RmlC-like_jellyroll"/>
</dbReference>
<feature type="domain" description="Cupin type-2" evidence="2">
    <location>
        <begin position="67"/>
        <end position="130"/>
    </location>
</feature>
<evidence type="ECO:0000313" key="6">
    <source>
        <dbReference type="Proteomes" id="UP000447574"/>
    </source>
</evidence>
<dbReference type="InterPro" id="IPR013096">
    <property type="entry name" value="Cupin_2"/>
</dbReference>
<evidence type="ECO:0000313" key="8">
    <source>
        <dbReference type="Proteomes" id="UP000470186"/>
    </source>
</evidence>
<dbReference type="InterPro" id="IPR011051">
    <property type="entry name" value="RmlC_Cupin_sf"/>
</dbReference>
<dbReference type="Proteomes" id="UP000470186">
    <property type="component" value="Unassembled WGS sequence"/>
</dbReference>
<dbReference type="Gene3D" id="2.60.120.10">
    <property type="entry name" value="Jelly Rolls"/>
    <property type="match status" value="1"/>
</dbReference>
<evidence type="ECO:0000313" key="3">
    <source>
        <dbReference type="EMBL" id="MQT74028.1"/>
    </source>
</evidence>
<dbReference type="SUPFAM" id="SSF51182">
    <property type="entry name" value="RmlC-like cupins"/>
    <property type="match status" value="1"/>
</dbReference>
<gene>
    <name evidence="5" type="ORF">GHO28_03455</name>
    <name evidence="4" type="ORF">GHO30_08630</name>
    <name evidence="3" type="ORF">GHO37_06890</name>
</gene>
<protein>
    <submittedName>
        <fullName evidence="3">Cupin</fullName>
    </submittedName>
</protein>
<proteinExistence type="predicted"/>
<dbReference type="EMBL" id="WIVX01000030">
    <property type="protein sequence ID" value="MQU31466.1"/>
    <property type="molecule type" value="Genomic_DNA"/>
</dbReference>